<dbReference type="Proteomes" id="UP000591071">
    <property type="component" value="Unassembled WGS sequence"/>
</dbReference>
<dbReference type="KEGG" id="mhw:ACT01_10805"/>
<dbReference type="InterPro" id="IPR012544">
    <property type="entry name" value="PHb"/>
</dbReference>
<keyword evidence="5" id="KW-1185">Reference proteome</keyword>
<accession>A0A848BRG1</accession>
<name>A0A848BRG1_9FIRM</name>
<dbReference type="AlphaFoldDB" id="A0A848BRG1"/>
<proteinExistence type="predicted"/>
<evidence type="ECO:0000313" key="2">
    <source>
        <dbReference type="EMBL" id="MFG6273158.1"/>
    </source>
</evidence>
<dbReference type="SUPFAM" id="SSF50729">
    <property type="entry name" value="PH domain-like"/>
    <property type="match status" value="1"/>
</dbReference>
<dbReference type="InterPro" id="IPR037063">
    <property type="entry name" value="PHb_sf"/>
</dbReference>
<dbReference type="RefSeq" id="WP_059077290.1">
    <property type="nucleotide sequence ID" value="NZ_CP011940.1"/>
</dbReference>
<organism evidence="3 4">
    <name type="scientific">Megasphaera hexanoica</name>
    <dbReference type="NCBI Taxonomy" id="1675036"/>
    <lineage>
        <taxon>Bacteria</taxon>
        <taxon>Bacillati</taxon>
        <taxon>Bacillota</taxon>
        <taxon>Negativicutes</taxon>
        <taxon>Veillonellales</taxon>
        <taxon>Veillonellaceae</taxon>
        <taxon>Megasphaera</taxon>
    </lineage>
</organism>
<evidence type="ECO:0000313" key="3">
    <source>
        <dbReference type="EMBL" id="NME28961.1"/>
    </source>
</evidence>
<dbReference type="Proteomes" id="UP001605989">
    <property type="component" value="Unassembled WGS sequence"/>
</dbReference>
<reference evidence="2 5" key="2">
    <citation type="submission" date="2024-10" db="EMBL/GenBank/DDBJ databases">
        <authorList>
            <person name="Sang B.-I."/>
            <person name="Prabhaharan D."/>
        </authorList>
    </citation>
    <scope>NUCLEOTIDE SEQUENCE [LARGE SCALE GENOMIC DNA]</scope>
    <source>
        <strain evidence="2 5">MH</strain>
    </source>
</reference>
<dbReference type="Pfam" id="PF08000">
    <property type="entry name" value="bPH_1"/>
    <property type="match status" value="1"/>
</dbReference>
<reference evidence="3 4" key="1">
    <citation type="submission" date="2020-04" db="EMBL/GenBank/DDBJ databases">
        <authorList>
            <person name="Hitch T.C.A."/>
            <person name="Wylensek D."/>
            <person name="Clavel T."/>
        </authorList>
    </citation>
    <scope>NUCLEOTIDE SEQUENCE [LARGE SCALE GENOMIC DNA]</scope>
    <source>
        <strain evidence="3 4">Oil-RF-744-FAT-WT-6-1</strain>
    </source>
</reference>
<evidence type="ECO:0000313" key="5">
    <source>
        <dbReference type="Proteomes" id="UP001605989"/>
    </source>
</evidence>
<evidence type="ECO:0000313" key="4">
    <source>
        <dbReference type="Proteomes" id="UP000591071"/>
    </source>
</evidence>
<dbReference type="EMBL" id="JBIEKR010000006">
    <property type="protein sequence ID" value="MFG6273158.1"/>
    <property type="molecule type" value="Genomic_DNA"/>
</dbReference>
<sequence length="126" mass="14466">MFADKDDKKFTLAEKNEIGFRKELYQNLLAEGEQVLLEFNAQRNVVVLTDRKIIGVRVEAYTARHKAALVIPYSKITAYSAEVSDNSEMDTEFKIWAPSIDCCTFRVLEDTIDMKEILHILVTYIG</sequence>
<protein>
    <submittedName>
        <fullName evidence="3">PH domain-containing protein</fullName>
    </submittedName>
</protein>
<gene>
    <name evidence="2" type="ORF">ACGTZG_08140</name>
    <name evidence="3" type="ORF">HF872_10070</name>
</gene>
<feature type="domain" description="Bacterial Pleckstrin homology" evidence="1">
    <location>
        <begin position="22"/>
        <end position="124"/>
    </location>
</feature>
<dbReference type="Gene3D" id="2.30.29.50">
    <property type="entry name" value="Bacterial Pleckstrin homology domain"/>
    <property type="match status" value="1"/>
</dbReference>
<evidence type="ECO:0000259" key="1">
    <source>
        <dbReference type="Pfam" id="PF08000"/>
    </source>
</evidence>
<dbReference type="OrthoDB" id="9803613at2"/>
<comment type="caution">
    <text evidence="3">The sequence shown here is derived from an EMBL/GenBank/DDBJ whole genome shotgun (WGS) entry which is preliminary data.</text>
</comment>
<dbReference type="EMBL" id="JABAFG010000017">
    <property type="protein sequence ID" value="NME28961.1"/>
    <property type="molecule type" value="Genomic_DNA"/>
</dbReference>